<organism evidence="2 3">
    <name type="scientific">Citreimonas salinaria</name>
    <dbReference type="NCBI Taxonomy" id="321339"/>
    <lineage>
        <taxon>Bacteria</taxon>
        <taxon>Pseudomonadati</taxon>
        <taxon>Pseudomonadota</taxon>
        <taxon>Alphaproteobacteria</taxon>
        <taxon>Rhodobacterales</taxon>
        <taxon>Roseobacteraceae</taxon>
        <taxon>Citreimonas</taxon>
    </lineage>
</organism>
<dbReference type="OrthoDB" id="9809275at2"/>
<reference evidence="2 3" key="1">
    <citation type="submission" date="2016-10" db="EMBL/GenBank/DDBJ databases">
        <authorList>
            <person name="de Groot N.N."/>
        </authorList>
    </citation>
    <scope>NUCLEOTIDE SEQUENCE [LARGE SCALE GENOMIC DNA]</scope>
    <source>
        <strain evidence="2 3">DSM 26880</strain>
    </source>
</reference>
<dbReference type="InterPro" id="IPR002575">
    <property type="entry name" value="Aminoglycoside_PTrfase"/>
</dbReference>
<dbReference type="Pfam" id="PF01636">
    <property type="entry name" value="APH"/>
    <property type="match status" value="1"/>
</dbReference>
<dbReference type="STRING" id="321339.SAMN05444340_101299"/>
<dbReference type="SUPFAM" id="SSF56112">
    <property type="entry name" value="Protein kinase-like (PK-like)"/>
    <property type="match status" value="1"/>
</dbReference>
<keyword evidence="3" id="KW-1185">Reference proteome</keyword>
<dbReference type="EMBL" id="FNPF01000001">
    <property type="protein sequence ID" value="SDX87848.1"/>
    <property type="molecule type" value="Genomic_DNA"/>
</dbReference>
<proteinExistence type="predicted"/>
<dbReference type="RefSeq" id="WP_089878099.1">
    <property type="nucleotide sequence ID" value="NZ_FNPF01000001.1"/>
</dbReference>
<evidence type="ECO:0000313" key="3">
    <source>
        <dbReference type="Proteomes" id="UP000199286"/>
    </source>
</evidence>
<feature type="domain" description="Aminoglycoside phosphotransferase" evidence="1">
    <location>
        <begin position="16"/>
        <end position="233"/>
    </location>
</feature>
<accession>A0A1H3FBV3</accession>
<evidence type="ECO:0000259" key="1">
    <source>
        <dbReference type="Pfam" id="PF01636"/>
    </source>
</evidence>
<gene>
    <name evidence="2" type="ORF">SAMN05444340_101299</name>
</gene>
<dbReference type="InterPro" id="IPR011009">
    <property type="entry name" value="Kinase-like_dom_sf"/>
</dbReference>
<dbReference type="Gene3D" id="3.90.1200.10">
    <property type="match status" value="1"/>
</dbReference>
<dbReference type="AlphaFoldDB" id="A0A1H3FBV3"/>
<name>A0A1H3FBV3_9RHOB</name>
<evidence type="ECO:0000313" key="2">
    <source>
        <dbReference type="EMBL" id="SDX87848.1"/>
    </source>
</evidence>
<dbReference type="Proteomes" id="UP000199286">
    <property type="component" value="Unassembled WGS sequence"/>
</dbReference>
<dbReference type="Gene3D" id="3.30.200.20">
    <property type="entry name" value="Phosphorylase Kinase, domain 1"/>
    <property type="match status" value="1"/>
</dbReference>
<protein>
    <recommendedName>
        <fullName evidence="1">Aminoglycoside phosphotransferase domain-containing protein</fullName>
    </recommendedName>
</protein>
<sequence length="319" mass="34453">MNAFLTRAGWADAAREPLAGDASARLYTRLRRADGTAILMQDPGGDVSLFARLAAHLNDLGLSAPRILARDDAGGLLLLEDLGDGLVARLATDPVREAELYRIAVDALVKLHRHAAPADLPEATPDHMASITQLAFSHYAARPEAAAPAIDALRAILADTAAATDVMVLRDYHAENILLLPQRSGAARAGLLDFQDALRGHRAYDLVSLLRDVRRDLFPGTAETAIAHYLRATGTEEAPFRAAMAALGVQRNLRILGVFARLAAEYGKPRYLCLLPRVWAHLQTDLAHPALSPLRRHLDSMPPPSLAPLARPEPACQMP</sequence>